<dbReference type="AlphaFoldDB" id="A0A369UTR7"/>
<protein>
    <submittedName>
        <fullName evidence="3">CPBP family intramembrane metalloprotease</fullName>
    </submittedName>
</protein>
<reference evidence="3 4" key="1">
    <citation type="submission" date="2018-07" db="EMBL/GenBank/DDBJ databases">
        <title>Dyella tabacisoli L4-6T, whole genome shotgun sequence.</title>
        <authorList>
            <person name="Zhou X.-K."/>
            <person name="Li W.-J."/>
            <person name="Duan Y.-Q."/>
        </authorList>
    </citation>
    <scope>NUCLEOTIDE SEQUENCE [LARGE SCALE GENOMIC DNA]</scope>
    <source>
        <strain evidence="3 4">L4-6</strain>
    </source>
</reference>
<evidence type="ECO:0000313" key="3">
    <source>
        <dbReference type="EMBL" id="RDD83703.1"/>
    </source>
</evidence>
<feature type="transmembrane region" description="Helical" evidence="1">
    <location>
        <begin position="75"/>
        <end position="101"/>
    </location>
</feature>
<feature type="transmembrane region" description="Helical" evidence="1">
    <location>
        <begin position="127"/>
        <end position="150"/>
    </location>
</feature>
<dbReference type="GO" id="GO:0080120">
    <property type="term" value="P:CAAX-box protein maturation"/>
    <property type="evidence" value="ECO:0007669"/>
    <property type="project" value="UniProtKB-ARBA"/>
</dbReference>
<feature type="domain" description="CAAX prenyl protease 2/Lysostaphin resistance protein A-like" evidence="2">
    <location>
        <begin position="172"/>
        <end position="262"/>
    </location>
</feature>
<dbReference type="OrthoDB" id="9782250at2"/>
<keyword evidence="1" id="KW-0472">Membrane</keyword>
<keyword evidence="4" id="KW-1185">Reference proteome</keyword>
<proteinExistence type="predicted"/>
<feature type="transmembrane region" description="Helical" evidence="1">
    <location>
        <begin position="27"/>
        <end position="55"/>
    </location>
</feature>
<keyword evidence="3" id="KW-0378">Hydrolase</keyword>
<keyword evidence="3" id="KW-0482">Metalloprotease</keyword>
<accession>A0A369UTR7</accession>
<name>A0A369UTR7_9GAMM</name>
<organism evidence="3 4">
    <name type="scientific">Dyella tabacisoli</name>
    <dbReference type="NCBI Taxonomy" id="2282381"/>
    <lineage>
        <taxon>Bacteria</taxon>
        <taxon>Pseudomonadati</taxon>
        <taxon>Pseudomonadota</taxon>
        <taxon>Gammaproteobacteria</taxon>
        <taxon>Lysobacterales</taxon>
        <taxon>Rhodanobacteraceae</taxon>
        <taxon>Dyella</taxon>
    </lineage>
</organism>
<keyword evidence="3" id="KW-0645">Protease</keyword>
<keyword evidence="1" id="KW-1133">Transmembrane helix</keyword>
<dbReference type="GO" id="GO:0004175">
    <property type="term" value="F:endopeptidase activity"/>
    <property type="evidence" value="ECO:0007669"/>
    <property type="project" value="UniProtKB-ARBA"/>
</dbReference>
<comment type="caution">
    <text evidence="3">The sequence shown here is derived from an EMBL/GenBank/DDBJ whole genome shotgun (WGS) entry which is preliminary data.</text>
</comment>
<keyword evidence="1" id="KW-0812">Transmembrane</keyword>
<feature type="transmembrane region" description="Helical" evidence="1">
    <location>
        <begin position="202"/>
        <end position="219"/>
    </location>
</feature>
<dbReference type="Proteomes" id="UP000253782">
    <property type="component" value="Unassembled WGS sequence"/>
</dbReference>
<dbReference type="PANTHER" id="PTHR36435:SF1">
    <property type="entry name" value="CAAX AMINO TERMINAL PROTEASE FAMILY PROTEIN"/>
    <property type="match status" value="1"/>
</dbReference>
<sequence length="276" mass="29060">MDVPRADPIPPASWPPYPLAQPSQPNLYSALGLIGLYFVLQLVIGAVVGLFAGLLTGTSRHGQNIATATSTVPAILVQADVNALMVIITLIAAAGCILYLARRLWPAMWPQSAPPGLGFAPPSSPSFYVAALLIGVTMPIIGGLLTQFLAGGHAVTQDIKQLGADTSLRLRIPLALIVISIGPLVEELLFRGALLSALLRRLHAGWATALCALLFAAIHLPDLGFLWYALPNLALLGAALVWLRLRSGSIWPAVLAHGANNMLAVLAWFVMAPPSS</sequence>
<dbReference type="EMBL" id="QQAH01000001">
    <property type="protein sequence ID" value="RDD83703.1"/>
    <property type="molecule type" value="Genomic_DNA"/>
</dbReference>
<feature type="transmembrane region" description="Helical" evidence="1">
    <location>
        <begin position="250"/>
        <end position="271"/>
    </location>
</feature>
<dbReference type="GO" id="GO:0008237">
    <property type="term" value="F:metallopeptidase activity"/>
    <property type="evidence" value="ECO:0007669"/>
    <property type="project" value="UniProtKB-KW"/>
</dbReference>
<gene>
    <name evidence="3" type="ORF">DVJ77_03785</name>
</gene>
<feature type="transmembrane region" description="Helical" evidence="1">
    <location>
        <begin position="225"/>
        <end position="243"/>
    </location>
</feature>
<dbReference type="Pfam" id="PF02517">
    <property type="entry name" value="Rce1-like"/>
    <property type="match status" value="1"/>
</dbReference>
<dbReference type="RefSeq" id="WP_114844095.1">
    <property type="nucleotide sequence ID" value="NZ_JBHSPE010000001.1"/>
</dbReference>
<evidence type="ECO:0000256" key="1">
    <source>
        <dbReference type="SAM" id="Phobius"/>
    </source>
</evidence>
<dbReference type="GO" id="GO:0006508">
    <property type="term" value="P:proteolysis"/>
    <property type="evidence" value="ECO:0007669"/>
    <property type="project" value="UniProtKB-KW"/>
</dbReference>
<evidence type="ECO:0000259" key="2">
    <source>
        <dbReference type="Pfam" id="PF02517"/>
    </source>
</evidence>
<dbReference type="InterPro" id="IPR052710">
    <property type="entry name" value="CAAX_protease"/>
</dbReference>
<dbReference type="PANTHER" id="PTHR36435">
    <property type="entry name" value="SLR1288 PROTEIN"/>
    <property type="match status" value="1"/>
</dbReference>
<dbReference type="InterPro" id="IPR003675">
    <property type="entry name" value="Rce1/LyrA-like_dom"/>
</dbReference>
<evidence type="ECO:0000313" key="4">
    <source>
        <dbReference type="Proteomes" id="UP000253782"/>
    </source>
</evidence>